<keyword evidence="2" id="KW-1185">Reference proteome</keyword>
<comment type="caution">
    <text evidence="1">The sequence shown here is derived from an EMBL/GenBank/DDBJ whole genome shotgun (WGS) entry which is preliminary data.</text>
</comment>
<dbReference type="Proteomes" id="UP001420932">
    <property type="component" value="Unassembled WGS sequence"/>
</dbReference>
<protein>
    <submittedName>
        <fullName evidence="1">Uncharacterized protein</fullName>
    </submittedName>
</protein>
<sequence>MARSCELGLLLEEGFFHTRRLRLDLSLELRSQLIDRFISFWITASMRASIFSPMAVK</sequence>
<reference evidence="1 2" key="1">
    <citation type="submission" date="2024-01" db="EMBL/GenBank/DDBJ databases">
        <title>Genome assemblies of Stephania.</title>
        <authorList>
            <person name="Yang L."/>
        </authorList>
    </citation>
    <scope>NUCLEOTIDE SEQUENCE [LARGE SCALE GENOMIC DNA]</scope>
    <source>
        <strain evidence="1">YNDBR</strain>
        <tissue evidence="1">Leaf</tissue>
    </source>
</reference>
<evidence type="ECO:0000313" key="1">
    <source>
        <dbReference type="EMBL" id="KAK9169419.1"/>
    </source>
</evidence>
<accession>A0AAP0Q7W1</accession>
<evidence type="ECO:0000313" key="2">
    <source>
        <dbReference type="Proteomes" id="UP001420932"/>
    </source>
</evidence>
<name>A0AAP0Q7W1_9MAGN</name>
<organism evidence="1 2">
    <name type="scientific">Stephania yunnanensis</name>
    <dbReference type="NCBI Taxonomy" id="152371"/>
    <lineage>
        <taxon>Eukaryota</taxon>
        <taxon>Viridiplantae</taxon>
        <taxon>Streptophyta</taxon>
        <taxon>Embryophyta</taxon>
        <taxon>Tracheophyta</taxon>
        <taxon>Spermatophyta</taxon>
        <taxon>Magnoliopsida</taxon>
        <taxon>Ranunculales</taxon>
        <taxon>Menispermaceae</taxon>
        <taxon>Menispermoideae</taxon>
        <taxon>Cissampelideae</taxon>
        <taxon>Stephania</taxon>
    </lineage>
</organism>
<dbReference type="AlphaFoldDB" id="A0AAP0Q7W1"/>
<dbReference type="EMBL" id="JBBNAF010000001">
    <property type="protein sequence ID" value="KAK9169419.1"/>
    <property type="molecule type" value="Genomic_DNA"/>
</dbReference>
<proteinExistence type="predicted"/>
<gene>
    <name evidence="1" type="ORF">Syun_001559</name>
</gene>